<dbReference type="Pfam" id="PF00440">
    <property type="entry name" value="TetR_N"/>
    <property type="match status" value="1"/>
</dbReference>
<keyword evidence="4" id="KW-0804">Transcription</keyword>
<dbReference type="InterPro" id="IPR039538">
    <property type="entry name" value="BetI_C"/>
</dbReference>
<evidence type="ECO:0000313" key="7">
    <source>
        <dbReference type="EMBL" id="GLO64850.1"/>
    </source>
</evidence>
<dbReference type="Gene3D" id="1.10.357.10">
    <property type="entry name" value="Tetracycline Repressor, domain 2"/>
    <property type="match status" value="1"/>
</dbReference>
<dbReference type="PROSITE" id="PS01081">
    <property type="entry name" value="HTH_TETR_1"/>
    <property type="match status" value="1"/>
</dbReference>
<reference evidence="7 8" key="1">
    <citation type="submission" date="2023-02" db="EMBL/GenBank/DDBJ databases">
        <title>Oceanobacillus kimchii IFOP_LL358 isolated form Alexandrium catenella lab strain.</title>
        <authorList>
            <person name="Gajardo G."/>
            <person name="Ueki S."/>
            <person name="Maruyama F."/>
        </authorList>
    </citation>
    <scope>NUCLEOTIDE SEQUENCE [LARGE SCALE GENOMIC DNA]</scope>
    <source>
        <strain evidence="7 8">IFOP_LL358</strain>
    </source>
</reference>
<sequence>MAPRISEEEKEARREHLLEAALECFSAKGYYASTVDDIVRYSNLSKGSVYNYFKSKEEIFIHLLKKKRQEMVEDLTIKLAKINSPLEKLKFWIREDIPFSLEKKKFMRVHVEFWLYSTDSPEVQHILVERFDDMFGLTKEIIEQGQKTGEIKQDIDAEAAASMFWSLHDGIWLHAVIGYDESKLEARIKEMERVLIAYLTANA</sequence>
<dbReference type="InterPro" id="IPR023772">
    <property type="entry name" value="DNA-bd_HTH_TetR-type_CS"/>
</dbReference>
<evidence type="ECO:0000256" key="5">
    <source>
        <dbReference type="PROSITE-ProRule" id="PRU00335"/>
    </source>
</evidence>
<keyword evidence="2" id="KW-0805">Transcription regulation</keyword>
<evidence type="ECO:0000256" key="2">
    <source>
        <dbReference type="ARBA" id="ARBA00023015"/>
    </source>
</evidence>
<dbReference type="PRINTS" id="PR00455">
    <property type="entry name" value="HTHTETR"/>
</dbReference>
<keyword evidence="8" id="KW-1185">Reference proteome</keyword>
<evidence type="ECO:0000256" key="1">
    <source>
        <dbReference type="ARBA" id="ARBA00022491"/>
    </source>
</evidence>
<evidence type="ECO:0000313" key="8">
    <source>
        <dbReference type="Proteomes" id="UP001275436"/>
    </source>
</evidence>
<protein>
    <recommendedName>
        <fullName evidence="6">HTH tetR-type domain-containing protein</fullName>
    </recommendedName>
</protein>
<evidence type="ECO:0000259" key="6">
    <source>
        <dbReference type="PROSITE" id="PS50977"/>
    </source>
</evidence>
<keyword evidence="1" id="KW-0678">Repressor</keyword>
<dbReference type="PROSITE" id="PS50977">
    <property type="entry name" value="HTH_TETR_2"/>
    <property type="match status" value="1"/>
</dbReference>
<dbReference type="Gene3D" id="1.10.10.60">
    <property type="entry name" value="Homeodomain-like"/>
    <property type="match status" value="1"/>
</dbReference>
<dbReference type="PANTHER" id="PTHR47506:SF6">
    <property type="entry name" value="HTH-TYPE TRANSCRIPTIONAL REPRESSOR NEMR"/>
    <property type="match status" value="1"/>
</dbReference>
<proteinExistence type="predicted"/>
<dbReference type="Proteomes" id="UP001275436">
    <property type="component" value="Unassembled WGS sequence"/>
</dbReference>
<feature type="DNA-binding region" description="H-T-H motif" evidence="5">
    <location>
        <begin position="34"/>
        <end position="53"/>
    </location>
</feature>
<dbReference type="InterPro" id="IPR001647">
    <property type="entry name" value="HTH_TetR"/>
</dbReference>
<dbReference type="RefSeq" id="WP_017795600.1">
    <property type="nucleotide sequence ID" value="NZ_BSKO01000001.1"/>
</dbReference>
<feature type="domain" description="HTH tetR-type" evidence="6">
    <location>
        <begin position="11"/>
        <end position="71"/>
    </location>
</feature>
<dbReference type="EMBL" id="BSKO01000001">
    <property type="protein sequence ID" value="GLO64850.1"/>
    <property type="molecule type" value="Genomic_DNA"/>
</dbReference>
<dbReference type="SUPFAM" id="SSF46689">
    <property type="entry name" value="Homeodomain-like"/>
    <property type="match status" value="1"/>
</dbReference>
<name>A0ABQ5TEM2_9BACI</name>
<dbReference type="SUPFAM" id="SSF48498">
    <property type="entry name" value="Tetracyclin repressor-like, C-terminal domain"/>
    <property type="match status" value="1"/>
</dbReference>
<comment type="caution">
    <text evidence="7">The sequence shown here is derived from an EMBL/GenBank/DDBJ whole genome shotgun (WGS) entry which is preliminary data.</text>
</comment>
<keyword evidence="3 5" id="KW-0238">DNA-binding</keyword>
<accession>A0ABQ5TEM2</accession>
<evidence type="ECO:0000256" key="4">
    <source>
        <dbReference type="ARBA" id="ARBA00023163"/>
    </source>
</evidence>
<organism evidence="7 8">
    <name type="scientific">Oceanobacillus kimchii</name>
    <dbReference type="NCBI Taxonomy" id="746691"/>
    <lineage>
        <taxon>Bacteria</taxon>
        <taxon>Bacillati</taxon>
        <taxon>Bacillota</taxon>
        <taxon>Bacilli</taxon>
        <taxon>Bacillales</taxon>
        <taxon>Bacillaceae</taxon>
        <taxon>Oceanobacillus</taxon>
    </lineage>
</organism>
<evidence type="ECO:0000256" key="3">
    <source>
        <dbReference type="ARBA" id="ARBA00023125"/>
    </source>
</evidence>
<dbReference type="PANTHER" id="PTHR47506">
    <property type="entry name" value="TRANSCRIPTIONAL REGULATORY PROTEIN"/>
    <property type="match status" value="1"/>
</dbReference>
<dbReference type="InterPro" id="IPR036271">
    <property type="entry name" value="Tet_transcr_reg_TetR-rel_C_sf"/>
</dbReference>
<gene>
    <name evidence="7" type="ORF">MACH08_06340</name>
</gene>
<dbReference type="Pfam" id="PF13977">
    <property type="entry name" value="TetR_C_6"/>
    <property type="match status" value="1"/>
</dbReference>
<dbReference type="InterPro" id="IPR009057">
    <property type="entry name" value="Homeodomain-like_sf"/>
</dbReference>